<organism evidence="3 4">
    <name type="scientific">Immersiella caudata</name>
    <dbReference type="NCBI Taxonomy" id="314043"/>
    <lineage>
        <taxon>Eukaryota</taxon>
        <taxon>Fungi</taxon>
        <taxon>Dikarya</taxon>
        <taxon>Ascomycota</taxon>
        <taxon>Pezizomycotina</taxon>
        <taxon>Sordariomycetes</taxon>
        <taxon>Sordariomycetidae</taxon>
        <taxon>Sordariales</taxon>
        <taxon>Lasiosphaeriaceae</taxon>
        <taxon>Immersiella</taxon>
    </lineage>
</organism>
<gene>
    <name evidence="3" type="ORF">B0T14DRAFT_494555</name>
</gene>
<sequence length="1350" mass="148714">MGSNGNDGEAALVRAVRALDQGDIETVPDKLERLCNMLPSNRRGAFHAAEEMLARWLLKNMAGNTANAERVRRYPPAWNILAAVFTAVPFFSLAKSLADRRFVSILQQTLKEVSVPQEEAAQANGVDSDVEMTDAPAEEFTSNPRKRKRTAPSSFEISYQRQSHGCLGTAEALFEALRILLHRCDARSLEGSPNHRMGAEHIKSLFSTSAAEAVATLIPLLTISNLVIDQGDRRSFEGQSTWISTFNALWELRLQGPNDSSTVAINLAISSMALLGKLTGVSQLSTCSFDVIVREQWTRDLSRFLARNLILPSRAALLNSKDQDNVLRVVDLASISAAQIYPVLFDLVTRPYGDKAGKKDFEVWTQAVFDVILEALKSNRRDRSLAAIEAIMETAAERDLALSASSLRAVCKEFALGPDQERWSLLLPIVKLNPDVFLLSEEGDELLQQALRKTQNSQLLGSADLDKASQFIVSLADGYARARDLATFITIWAKNLLAAGPKAPLGALWSRPELSQTVANHVEQFLNVNQLLEILDTLTPGDDVAGASASIQIIDALSAGIKNEEFVDVANMKAFETVYSHRVSRKELSEKLSAGRWAIAEKCLSKGTLEEAGRIWSQIKEDASHVLRKSSIQKQETFTAFQCCIAVWLANIPDGPAEKEVGNMVCTFVDRLVESTSKPDGKKSSKERLTVADYLRWMLSKSARAMTLVGLRNGVFQQLISLSPLQDPAQAEAVPHSSTPCQSLLDNESNLYDHELMSKLFDSHMDLLRTSRGTLFDQPVRLVVQFFNDIPTELLSRSQREALMSNLVPRLPLDSKAVKSAQFNDWRQVVSLMVKLMRMPTVYEGMSFAHVGMIGNSTQMIYAKEAPHEAHNEWLALNLVGDLAKLSVGQMSSDTLGQRGRAYFTEAISYLQEGSQEITLRLALLRAFLLTTKGSLASKQLEGWDSSVLLLKRAIVALAQTALTNLSHDRGILAATAALEALDILDAGLIKEAVGGHISSLVEASKARDHAFEAFSWEARTFLARHYPESLGFPFTMVFHETAAGGDQSTATVGKYALLKYVDAVVRDADDETKLGYLEKLIGNGGATKQNPVASKLIVVHRLLQHVKGTKDAPTPSAFDLSQAHSVLCTWLLHISTPPEFVLAAKAVHLLLDQRSWALSQWNIEVTLSTVSTVASHHNSVISASPKIYRCLCSLVEIIIKRHRIRLDGHFHIVITALHSVLRQLISQPSVATSAHAQSFARLLTLICEPTDASVSRSSGVGGLDSERDRAKRYAGQYMYLVLMQYIKLQLELPVAPAVREALDSGMYSVLDITTQGGVKLMNDAMDLSGRIIFKELYKRYQKFGKWSGV</sequence>
<dbReference type="PANTHER" id="PTHR15682:SF2">
    <property type="entry name" value="UNHEALTHY RIBOSOME BIOGENESIS PROTEIN 2 HOMOLOG"/>
    <property type="match status" value="1"/>
</dbReference>
<feature type="domain" description="Nucleolar 27S pre-rRNA processing Urb2/Npa2 C-terminal" evidence="2">
    <location>
        <begin position="1144"/>
        <end position="1349"/>
    </location>
</feature>
<evidence type="ECO:0000259" key="2">
    <source>
        <dbReference type="Pfam" id="PF10441"/>
    </source>
</evidence>
<reference evidence="3" key="1">
    <citation type="submission" date="2023-06" db="EMBL/GenBank/DDBJ databases">
        <title>Genome-scale phylogeny and comparative genomics of the fungal order Sordariales.</title>
        <authorList>
            <consortium name="Lawrence Berkeley National Laboratory"/>
            <person name="Hensen N."/>
            <person name="Bonometti L."/>
            <person name="Westerberg I."/>
            <person name="Brannstrom I.O."/>
            <person name="Guillou S."/>
            <person name="Cros-Aarteil S."/>
            <person name="Calhoun S."/>
            <person name="Haridas S."/>
            <person name="Kuo A."/>
            <person name="Mondo S."/>
            <person name="Pangilinan J."/>
            <person name="Riley R."/>
            <person name="Labutti K."/>
            <person name="Andreopoulos B."/>
            <person name="Lipzen A."/>
            <person name="Chen C."/>
            <person name="Yanf M."/>
            <person name="Daum C."/>
            <person name="Ng V."/>
            <person name="Clum A."/>
            <person name="Steindorff A."/>
            <person name="Ohm R."/>
            <person name="Martin F."/>
            <person name="Silar P."/>
            <person name="Natvig D."/>
            <person name="Lalanne C."/>
            <person name="Gautier V."/>
            <person name="Ament-Velasquez S.L."/>
            <person name="Kruys A."/>
            <person name="Hutchinson M.I."/>
            <person name="Powell A.J."/>
            <person name="Barry K."/>
            <person name="Miller A.N."/>
            <person name="Grigoriev I.V."/>
            <person name="Debuchy R."/>
            <person name="Gladieux P."/>
            <person name="Thoren M.H."/>
            <person name="Johannesson H."/>
        </authorList>
    </citation>
    <scope>NUCLEOTIDE SEQUENCE</scope>
    <source>
        <strain evidence="3">CBS 606.72</strain>
    </source>
</reference>
<accession>A0AA40C3H8</accession>
<dbReference type="InterPro" id="IPR052609">
    <property type="entry name" value="Ribosome_Biogenesis_Reg"/>
</dbReference>
<dbReference type="Proteomes" id="UP001175000">
    <property type="component" value="Unassembled WGS sequence"/>
</dbReference>
<dbReference type="PANTHER" id="PTHR15682">
    <property type="entry name" value="UNHEALTHY RIBOSOME BIOGENESIS PROTEIN 2 HOMOLOG"/>
    <property type="match status" value="1"/>
</dbReference>
<dbReference type="InterPro" id="IPR018849">
    <property type="entry name" value="Urb2/Npa2_C"/>
</dbReference>
<dbReference type="EMBL" id="JAULSU010000003">
    <property type="protein sequence ID" value="KAK0623003.1"/>
    <property type="molecule type" value="Genomic_DNA"/>
</dbReference>
<comment type="caution">
    <text evidence="3">The sequence shown here is derived from an EMBL/GenBank/DDBJ whole genome shotgun (WGS) entry which is preliminary data.</text>
</comment>
<dbReference type="GO" id="GO:0042254">
    <property type="term" value="P:ribosome biogenesis"/>
    <property type="evidence" value="ECO:0007669"/>
    <property type="project" value="TreeGrafter"/>
</dbReference>
<proteinExistence type="predicted"/>
<keyword evidence="4" id="KW-1185">Reference proteome</keyword>
<protein>
    <submittedName>
        <fullName evidence="3">Urb2/Npa2 family-domain-containing protein</fullName>
    </submittedName>
</protein>
<evidence type="ECO:0000256" key="1">
    <source>
        <dbReference type="SAM" id="MobiDB-lite"/>
    </source>
</evidence>
<evidence type="ECO:0000313" key="4">
    <source>
        <dbReference type="Proteomes" id="UP001175000"/>
    </source>
</evidence>
<evidence type="ECO:0000313" key="3">
    <source>
        <dbReference type="EMBL" id="KAK0623003.1"/>
    </source>
</evidence>
<feature type="region of interest" description="Disordered" evidence="1">
    <location>
        <begin position="135"/>
        <end position="154"/>
    </location>
</feature>
<dbReference type="Pfam" id="PF10441">
    <property type="entry name" value="Urb2"/>
    <property type="match status" value="1"/>
</dbReference>
<name>A0AA40C3H8_9PEZI</name>
<dbReference type="GO" id="GO:0005730">
    <property type="term" value="C:nucleolus"/>
    <property type="evidence" value="ECO:0007669"/>
    <property type="project" value="TreeGrafter"/>
</dbReference>